<dbReference type="EMBL" id="JBEXAC010000002">
    <property type="protein sequence ID" value="MET7000666.1"/>
    <property type="molecule type" value="Genomic_DNA"/>
</dbReference>
<accession>A0ABV2TCA2</accession>
<reference evidence="1 2" key="1">
    <citation type="submission" date="2024-06" db="EMBL/GenBank/DDBJ databases">
        <title>Chitinophaga defluvii sp. nov., isolated from municipal sewage.</title>
        <authorList>
            <person name="Zhang L."/>
        </authorList>
    </citation>
    <scope>NUCLEOTIDE SEQUENCE [LARGE SCALE GENOMIC DNA]</scope>
    <source>
        <strain evidence="1 2">H8</strain>
    </source>
</reference>
<evidence type="ECO:0000313" key="2">
    <source>
        <dbReference type="Proteomes" id="UP001549749"/>
    </source>
</evidence>
<keyword evidence="2" id="KW-1185">Reference proteome</keyword>
<gene>
    <name evidence="1" type="ORF">ABR189_25000</name>
</gene>
<dbReference type="RefSeq" id="WP_354663220.1">
    <property type="nucleotide sequence ID" value="NZ_JBEXAC010000002.1"/>
</dbReference>
<organism evidence="1 2">
    <name type="scientific">Chitinophaga defluvii</name>
    <dbReference type="NCBI Taxonomy" id="3163343"/>
    <lineage>
        <taxon>Bacteria</taxon>
        <taxon>Pseudomonadati</taxon>
        <taxon>Bacteroidota</taxon>
        <taxon>Chitinophagia</taxon>
        <taxon>Chitinophagales</taxon>
        <taxon>Chitinophagaceae</taxon>
        <taxon>Chitinophaga</taxon>
    </lineage>
</organism>
<dbReference type="Proteomes" id="UP001549749">
    <property type="component" value="Unassembled WGS sequence"/>
</dbReference>
<protein>
    <submittedName>
        <fullName evidence="1">3-isopropylmalate dehydratase</fullName>
    </submittedName>
</protein>
<name>A0ABV2TCA2_9BACT</name>
<sequence>MHVKDLNNNLIEVTDLDKAIEQAGDFKQYQHQDPHCIDTDQQRQRYWADLHQKLSNLKNLKT</sequence>
<proteinExistence type="predicted"/>
<evidence type="ECO:0000313" key="1">
    <source>
        <dbReference type="EMBL" id="MET7000666.1"/>
    </source>
</evidence>
<comment type="caution">
    <text evidence="1">The sequence shown here is derived from an EMBL/GenBank/DDBJ whole genome shotgun (WGS) entry which is preliminary data.</text>
</comment>